<evidence type="ECO:0000313" key="3">
    <source>
        <dbReference type="Proteomes" id="UP000729402"/>
    </source>
</evidence>
<sequence length="89" mass="9204">MPRDPKAKRCTPGVDAAASSLPPAINLTPRHLPPLQAPPLQESKAPGAWRTGTFSSTAPDLQSSLQVQDATSGPSSGTVKVTTRNATES</sequence>
<reference evidence="2" key="2">
    <citation type="submission" date="2021-02" db="EMBL/GenBank/DDBJ databases">
        <authorList>
            <person name="Kimball J.A."/>
            <person name="Haas M.W."/>
            <person name="Macchietto M."/>
            <person name="Kono T."/>
            <person name="Duquette J."/>
            <person name="Shao M."/>
        </authorList>
    </citation>
    <scope>NUCLEOTIDE SEQUENCE</scope>
    <source>
        <tissue evidence="2">Fresh leaf tissue</tissue>
    </source>
</reference>
<evidence type="ECO:0000313" key="2">
    <source>
        <dbReference type="EMBL" id="KAG8068297.1"/>
    </source>
</evidence>
<feature type="region of interest" description="Disordered" evidence="1">
    <location>
        <begin position="1"/>
        <end position="89"/>
    </location>
</feature>
<dbReference type="EMBL" id="JAAALK010000284">
    <property type="protein sequence ID" value="KAG8068297.1"/>
    <property type="molecule type" value="Genomic_DNA"/>
</dbReference>
<dbReference type="AlphaFoldDB" id="A0A8J5VF73"/>
<proteinExistence type="predicted"/>
<gene>
    <name evidence="2" type="ORF">GUJ93_ZPchr0005g16233</name>
</gene>
<name>A0A8J5VF73_ZIZPA</name>
<reference evidence="2" key="1">
    <citation type="journal article" date="2021" name="bioRxiv">
        <title>Whole Genome Assembly and Annotation of Northern Wild Rice, Zizania palustris L., Supports a Whole Genome Duplication in the Zizania Genus.</title>
        <authorList>
            <person name="Haas M."/>
            <person name="Kono T."/>
            <person name="Macchietto M."/>
            <person name="Millas R."/>
            <person name="McGilp L."/>
            <person name="Shao M."/>
            <person name="Duquette J."/>
            <person name="Hirsch C.N."/>
            <person name="Kimball J."/>
        </authorList>
    </citation>
    <scope>NUCLEOTIDE SEQUENCE</scope>
    <source>
        <tissue evidence="2">Fresh leaf tissue</tissue>
    </source>
</reference>
<accession>A0A8J5VF73</accession>
<evidence type="ECO:0000256" key="1">
    <source>
        <dbReference type="SAM" id="MobiDB-lite"/>
    </source>
</evidence>
<organism evidence="2 3">
    <name type="scientific">Zizania palustris</name>
    <name type="common">Northern wild rice</name>
    <dbReference type="NCBI Taxonomy" id="103762"/>
    <lineage>
        <taxon>Eukaryota</taxon>
        <taxon>Viridiplantae</taxon>
        <taxon>Streptophyta</taxon>
        <taxon>Embryophyta</taxon>
        <taxon>Tracheophyta</taxon>
        <taxon>Spermatophyta</taxon>
        <taxon>Magnoliopsida</taxon>
        <taxon>Liliopsida</taxon>
        <taxon>Poales</taxon>
        <taxon>Poaceae</taxon>
        <taxon>BOP clade</taxon>
        <taxon>Oryzoideae</taxon>
        <taxon>Oryzeae</taxon>
        <taxon>Zizaniinae</taxon>
        <taxon>Zizania</taxon>
    </lineage>
</organism>
<protein>
    <submittedName>
        <fullName evidence="2">Uncharacterized protein</fullName>
    </submittedName>
</protein>
<keyword evidence="3" id="KW-1185">Reference proteome</keyword>
<feature type="compositionally biased region" description="Polar residues" evidence="1">
    <location>
        <begin position="52"/>
        <end position="89"/>
    </location>
</feature>
<dbReference type="Proteomes" id="UP000729402">
    <property type="component" value="Unassembled WGS sequence"/>
</dbReference>
<comment type="caution">
    <text evidence="2">The sequence shown here is derived from an EMBL/GenBank/DDBJ whole genome shotgun (WGS) entry which is preliminary data.</text>
</comment>